<evidence type="ECO:0000256" key="1">
    <source>
        <dbReference type="SAM" id="Phobius"/>
    </source>
</evidence>
<reference evidence="2" key="2">
    <citation type="submission" date="2021-12" db="EMBL/GenBank/DDBJ databases">
        <title>Resequencing data analysis of finger millet.</title>
        <authorList>
            <person name="Hatakeyama M."/>
            <person name="Aluri S."/>
            <person name="Balachadran M.T."/>
            <person name="Sivarajan S.R."/>
            <person name="Poveda L."/>
            <person name="Shimizu-Inatsugi R."/>
            <person name="Schlapbach R."/>
            <person name="Sreeman S.M."/>
            <person name="Shimizu K.K."/>
        </authorList>
    </citation>
    <scope>NUCLEOTIDE SEQUENCE</scope>
</reference>
<protein>
    <submittedName>
        <fullName evidence="2">Uncharacterized protein</fullName>
    </submittedName>
</protein>
<keyword evidence="1" id="KW-0812">Transmembrane</keyword>
<keyword evidence="1" id="KW-1133">Transmembrane helix</keyword>
<dbReference type="Proteomes" id="UP001054889">
    <property type="component" value="Unassembled WGS sequence"/>
</dbReference>
<keyword evidence="1" id="KW-0472">Membrane</keyword>
<evidence type="ECO:0000313" key="3">
    <source>
        <dbReference type="Proteomes" id="UP001054889"/>
    </source>
</evidence>
<accession>A0AAV5DKR0</accession>
<sequence length="145" mass="15333">MNRTEPPARITFAIFTVPFDDVAMDATTSTPLLQPAAAHGAGSRELEAILSDASAPWARRAWRGAGLELPLLLPVALPAVAVYMINYVMSMSTQIFCGQLGNLELAAASLGNTGIQVFAYGLMVRVTALCTNAILCVVPCFCATE</sequence>
<gene>
    <name evidence="2" type="primary">ga29826</name>
    <name evidence="2" type="ORF">PR202_ga29826</name>
</gene>
<feature type="transmembrane region" description="Helical" evidence="1">
    <location>
        <begin position="69"/>
        <end position="89"/>
    </location>
</feature>
<comment type="caution">
    <text evidence="2">The sequence shown here is derived from an EMBL/GenBank/DDBJ whole genome shotgun (WGS) entry which is preliminary data.</text>
</comment>
<evidence type="ECO:0000313" key="2">
    <source>
        <dbReference type="EMBL" id="GJN11624.1"/>
    </source>
</evidence>
<reference evidence="2" key="1">
    <citation type="journal article" date="2018" name="DNA Res.">
        <title>Multiple hybrid de novo genome assembly of finger millet, an orphan allotetraploid crop.</title>
        <authorList>
            <person name="Hatakeyama M."/>
            <person name="Aluri S."/>
            <person name="Balachadran M.T."/>
            <person name="Sivarajan S.R."/>
            <person name="Patrignani A."/>
            <person name="Gruter S."/>
            <person name="Poveda L."/>
            <person name="Shimizu-Inatsugi R."/>
            <person name="Baeten J."/>
            <person name="Francoijs K.J."/>
            <person name="Nataraja K.N."/>
            <person name="Reddy Y.A.N."/>
            <person name="Phadnis S."/>
            <person name="Ravikumar R.L."/>
            <person name="Schlapbach R."/>
            <person name="Sreeman S.M."/>
            <person name="Shimizu K.K."/>
        </authorList>
    </citation>
    <scope>NUCLEOTIDE SEQUENCE</scope>
</reference>
<name>A0AAV5DKR0_ELECO</name>
<dbReference type="EMBL" id="BQKI01000018">
    <property type="protein sequence ID" value="GJN11624.1"/>
    <property type="molecule type" value="Genomic_DNA"/>
</dbReference>
<organism evidence="2 3">
    <name type="scientific">Eleusine coracana subsp. coracana</name>
    <dbReference type="NCBI Taxonomy" id="191504"/>
    <lineage>
        <taxon>Eukaryota</taxon>
        <taxon>Viridiplantae</taxon>
        <taxon>Streptophyta</taxon>
        <taxon>Embryophyta</taxon>
        <taxon>Tracheophyta</taxon>
        <taxon>Spermatophyta</taxon>
        <taxon>Magnoliopsida</taxon>
        <taxon>Liliopsida</taxon>
        <taxon>Poales</taxon>
        <taxon>Poaceae</taxon>
        <taxon>PACMAD clade</taxon>
        <taxon>Chloridoideae</taxon>
        <taxon>Cynodonteae</taxon>
        <taxon>Eleusininae</taxon>
        <taxon>Eleusine</taxon>
    </lineage>
</organism>
<proteinExistence type="predicted"/>
<dbReference type="AlphaFoldDB" id="A0AAV5DKR0"/>
<keyword evidence="3" id="KW-1185">Reference proteome</keyword>